<dbReference type="eggNOG" id="COG2879">
    <property type="taxonomic scope" value="Bacteria"/>
</dbReference>
<dbReference type="OrthoDB" id="9814284at2"/>
<dbReference type="EMBL" id="CP000613">
    <property type="protein sequence ID" value="ACI98009.1"/>
    <property type="molecule type" value="Genomic_DNA"/>
</dbReference>
<proteinExistence type="predicted"/>
<dbReference type="RefSeq" id="WP_012565801.1">
    <property type="nucleotide sequence ID" value="NC_011420.2"/>
</dbReference>
<dbReference type="AlphaFoldDB" id="B6IRC3"/>
<dbReference type="KEGG" id="rce:RC1_0572"/>
<name>B6IRC3_RHOCS</name>
<dbReference type="Pfam" id="PF04328">
    <property type="entry name" value="Sel_put"/>
    <property type="match status" value="1"/>
</dbReference>
<protein>
    <submittedName>
        <fullName evidence="1">Conserved domain protein</fullName>
    </submittedName>
</protein>
<dbReference type="Proteomes" id="UP000001591">
    <property type="component" value="Chromosome"/>
</dbReference>
<keyword evidence="2" id="KW-1185">Reference proteome</keyword>
<sequence length="64" mass="7316">MAVAGPASFLRTAWQALREISGDDAYDRYLERHAATHPEEPPLDREAFYLSELDRRFSGVTRCC</sequence>
<dbReference type="HOGENOM" id="CLU_171734_3_0_5"/>
<dbReference type="STRING" id="414684.RC1_0572"/>
<organism evidence="1 2">
    <name type="scientific">Rhodospirillum centenum (strain ATCC 51521 / SW)</name>
    <dbReference type="NCBI Taxonomy" id="414684"/>
    <lineage>
        <taxon>Bacteria</taxon>
        <taxon>Pseudomonadati</taxon>
        <taxon>Pseudomonadota</taxon>
        <taxon>Alphaproteobacteria</taxon>
        <taxon>Rhodospirillales</taxon>
        <taxon>Rhodospirillaceae</taxon>
        <taxon>Rhodospirillum</taxon>
    </lineage>
</organism>
<accession>B6IRC3</accession>
<gene>
    <name evidence="1" type="ordered locus">RC1_0572</name>
</gene>
<dbReference type="InterPro" id="IPR007423">
    <property type="entry name" value="Sel_put"/>
</dbReference>
<evidence type="ECO:0000313" key="2">
    <source>
        <dbReference type="Proteomes" id="UP000001591"/>
    </source>
</evidence>
<evidence type="ECO:0000313" key="1">
    <source>
        <dbReference type="EMBL" id="ACI98009.1"/>
    </source>
</evidence>
<reference evidence="1 2" key="1">
    <citation type="journal article" date="2010" name="BMC Genomics">
        <title>Metabolic flexibility revealed in the genome of the cyst-forming alpha-1 proteobacterium Rhodospirillum centenum.</title>
        <authorList>
            <person name="Lu Y.K."/>
            <person name="Marden J."/>
            <person name="Han M."/>
            <person name="Swingley W.D."/>
            <person name="Mastrian S.D."/>
            <person name="Chowdhury S.R."/>
            <person name="Hao J."/>
            <person name="Helmy T."/>
            <person name="Kim S."/>
            <person name="Kurdoglu A.A."/>
            <person name="Matthies H.J."/>
            <person name="Rollo D."/>
            <person name="Stothard P."/>
            <person name="Blankenship R.E."/>
            <person name="Bauer C.E."/>
            <person name="Touchman J.W."/>
        </authorList>
    </citation>
    <scope>NUCLEOTIDE SEQUENCE [LARGE SCALE GENOMIC DNA]</scope>
    <source>
        <strain evidence="2">ATCC 51521 / SW</strain>
    </source>
</reference>